<protein>
    <submittedName>
        <fullName evidence="2">Uncharacterized protein</fullName>
    </submittedName>
</protein>
<comment type="caution">
    <text evidence="2">The sequence shown here is derived from an EMBL/GenBank/DDBJ whole genome shotgun (WGS) entry which is preliminary data.</text>
</comment>
<dbReference type="Proteomes" id="UP000734854">
    <property type="component" value="Unassembled WGS sequence"/>
</dbReference>
<evidence type="ECO:0000313" key="2">
    <source>
        <dbReference type="EMBL" id="KAG6524332.1"/>
    </source>
</evidence>
<name>A0A8J5I0A9_ZINOF</name>
<dbReference type="EMBL" id="JACMSC010000004">
    <property type="protein sequence ID" value="KAG6524332.1"/>
    <property type="molecule type" value="Genomic_DNA"/>
</dbReference>
<accession>A0A8J5I0A9</accession>
<proteinExistence type="predicted"/>
<feature type="region of interest" description="Disordered" evidence="1">
    <location>
        <begin position="252"/>
        <end position="278"/>
    </location>
</feature>
<dbReference type="PANTHER" id="PTHR31659:SF25">
    <property type="entry name" value="OS03G0148400 PROTEIN"/>
    <property type="match status" value="1"/>
</dbReference>
<dbReference type="InterPro" id="IPR008004">
    <property type="entry name" value="OCTOPUS-like"/>
</dbReference>
<gene>
    <name evidence="2" type="ORF">ZIOFF_014238</name>
</gene>
<dbReference type="PANTHER" id="PTHR31659">
    <property type="entry name" value="PROTEIN: UPF0503-LIKE PROTEIN, PUTATIVE (DUF740)-RELATED"/>
    <property type="match status" value="1"/>
</dbReference>
<dbReference type="Pfam" id="PF05340">
    <property type="entry name" value="DUF740"/>
    <property type="match status" value="2"/>
</dbReference>
<sequence>MRSKTKGFRRVHGKAAISVSVASVSGEIPSDSANLSWLLLSIAETSVPELVSSPNLVVVPDRMTDICRSKRFVKMNLESDNFARCDRHPTELFTAFCSSCLVERLSNVGTAERSKEVPCSTDSEIAEIPDIVPNVNKKTNEIRARKTLRYLFQLDDGLDVSNKGKEADELAPSTLNACENSSDGVSKDASIKVNSYEETKMVETDANSSEESSMSTCIAKEISLSQDKKRNDRGLTLWFNSILTNKGISWKTRRSSKKDGMHDDTLSNGSDDKQLEGTPGLRHSCDGRICYHSSKNSWDPPRHSWDGSMVSRALACSCSCLEEQEDDLRRFKKDMHGELTGKSSQTTNSAGSCIATTKLSMADEKPNSTDGNIEGLIIERLYEESQLGESVSRIRGKKSHRLSKVWDWSITYSFRDLVKKRDHILDRCSSETCQGRKSNITKSMQSSRVSQISGNHHSSVRVDQSVHRNANLANADPKMKNEFRIGRSRSVHYPSPGNLDYGLLRFHLTPLRSSRRCTSRIRSKNTHYFGRGILGLN</sequence>
<evidence type="ECO:0000313" key="3">
    <source>
        <dbReference type="Proteomes" id="UP000734854"/>
    </source>
</evidence>
<reference evidence="2 3" key="1">
    <citation type="submission" date="2020-08" db="EMBL/GenBank/DDBJ databases">
        <title>Plant Genome Project.</title>
        <authorList>
            <person name="Zhang R.-G."/>
        </authorList>
    </citation>
    <scope>NUCLEOTIDE SEQUENCE [LARGE SCALE GENOMIC DNA]</scope>
    <source>
        <tissue evidence="2">Rhizome</tissue>
    </source>
</reference>
<keyword evidence="3" id="KW-1185">Reference proteome</keyword>
<organism evidence="2 3">
    <name type="scientific">Zingiber officinale</name>
    <name type="common">Ginger</name>
    <name type="synonym">Amomum zingiber</name>
    <dbReference type="NCBI Taxonomy" id="94328"/>
    <lineage>
        <taxon>Eukaryota</taxon>
        <taxon>Viridiplantae</taxon>
        <taxon>Streptophyta</taxon>
        <taxon>Embryophyta</taxon>
        <taxon>Tracheophyta</taxon>
        <taxon>Spermatophyta</taxon>
        <taxon>Magnoliopsida</taxon>
        <taxon>Liliopsida</taxon>
        <taxon>Zingiberales</taxon>
        <taxon>Zingiberaceae</taxon>
        <taxon>Zingiber</taxon>
    </lineage>
</organism>
<feature type="compositionally biased region" description="Basic and acidic residues" evidence="1">
    <location>
        <begin position="257"/>
        <end position="275"/>
    </location>
</feature>
<evidence type="ECO:0000256" key="1">
    <source>
        <dbReference type="SAM" id="MobiDB-lite"/>
    </source>
</evidence>
<dbReference type="AlphaFoldDB" id="A0A8J5I0A9"/>